<accession>A0A411YKA7</accession>
<dbReference type="AlphaFoldDB" id="A0A411YKA7"/>
<proteinExistence type="predicted"/>
<dbReference type="OrthoDB" id="3212118at2"/>
<dbReference type="InterPro" id="IPR012349">
    <property type="entry name" value="Split_barrel_FMN-bd"/>
</dbReference>
<dbReference type="EMBL" id="CP036402">
    <property type="protein sequence ID" value="QBI21649.1"/>
    <property type="molecule type" value="Genomic_DNA"/>
</dbReference>
<gene>
    <name evidence="1" type="ORF">ER308_20150</name>
</gene>
<evidence type="ECO:0000313" key="1">
    <source>
        <dbReference type="EMBL" id="QBI21649.1"/>
    </source>
</evidence>
<dbReference type="InterPro" id="IPR024747">
    <property type="entry name" value="Pyridox_Oxase-rel"/>
</dbReference>
<organism evidence="1 2">
    <name type="scientific">Egibacter rhizosphaerae</name>
    <dbReference type="NCBI Taxonomy" id="1670831"/>
    <lineage>
        <taxon>Bacteria</taxon>
        <taxon>Bacillati</taxon>
        <taxon>Actinomycetota</taxon>
        <taxon>Nitriliruptoria</taxon>
        <taxon>Egibacterales</taxon>
        <taxon>Egibacteraceae</taxon>
        <taxon>Egibacter</taxon>
    </lineage>
</organism>
<sequence>MEVLPVNFSFFEGAVVIRIDFGERLDHLASRPPATFQVDDLDMASRTGWSVMVQGTAEEVADPSELARVRAIGLRPWAPGDRDHYVRVLPSRITGRRMMRA</sequence>
<reference evidence="1 2" key="1">
    <citation type="submission" date="2019-01" db="EMBL/GenBank/DDBJ databases">
        <title>Egibacter rhizosphaerae EGI 80759T.</title>
        <authorList>
            <person name="Chen D.-D."/>
            <person name="Tian Y."/>
            <person name="Jiao J.-Y."/>
            <person name="Zhang X.-T."/>
            <person name="Zhang Y.-G."/>
            <person name="Zhang Y."/>
            <person name="Xiao M."/>
            <person name="Shu W.-S."/>
            <person name="Li W.-J."/>
        </authorList>
    </citation>
    <scope>NUCLEOTIDE SEQUENCE [LARGE SCALE GENOMIC DNA]</scope>
    <source>
        <strain evidence="1 2">EGI 80759</strain>
    </source>
</reference>
<dbReference type="Proteomes" id="UP000291469">
    <property type="component" value="Chromosome"/>
</dbReference>
<name>A0A411YKA7_9ACTN</name>
<dbReference type="Gene3D" id="2.30.110.10">
    <property type="entry name" value="Electron Transport, Fmn-binding Protein, Chain A"/>
    <property type="match status" value="1"/>
</dbReference>
<protein>
    <submittedName>
        <fullName evidence="1">Pyridoxamine 5'-phosphate oxidase family protein</fullName>
    </submittedName>
</protein>
<dbReference type="KEGG" id="erz:ER308_20150"/>
<dbReference type="SUPFAM" id="SSF50475">
    <property type="entry name" value="FMN-binding split barrel"/>
    <property type="match status" value="1"/>
</dbReference>
<evidence type="ECO:0000313" key="2">
    <source>
        <dbReference type="Proteomes" id="UP000291469"/>
    </source>
</evidence>
<keyword evidence="2" id="KW-1185">Reference proteome</keyword>
<dbReference type="Pfam" id="PF12900">
    <property type="entry name" value="Pyridox_ox_2"/>
    <property type="match status" value="1"/>
</dbReference>